<keyword evidence="2 4" id="KW-0472">Membrane</keyword>
<protein>
    <submittedName>
        <fullName evidence="9">Outer membrane protein OmpA</fullName>
    </submittedName>
</protein>
<dbReference type="PANTHER" id="PTHR30329:SF21">
    <property type="entry name" value="LIPOPROTEIN YIAD-RELATED"/>
    <property type="match status" value="1"/>
</dbReference>
<keyword evidence="3" id="KW-0998">Cell outer membrane</keyword>
<name>A0A1H3Y5P4_9BACT</name>
<proteinExistence type="predicted"/>
<dbReference type="PANTHER" id="PTHR30329">
    <property type="entry name" value="STATOR ELEMENT OF FLAGELLAR MOTOR COMPLEX"/>
    <property type="match status" value="1"/>
</dbReference>
<evidence type="ECO:0000313" key="9">
    <source>
        <dbReference type="EMBL" id="SEA06162.1"/>
    </source>
</evidence>
<dbReference type="OrthoDB" id="9805566at2"/>
<dbReference type="PROSITE" id="PS51123">
    <property type="entry name" value="OMPA_2"/>
    <property type="match status" value="1"/>
</dbReference>
<feature type="domain" description="OmpA-like" evidence="8">
    <location>
        <begin position="104"/>
        <end position="221"/>
    </location>
</feature>
<organism evidence="9 10">
    <name type="scientific">Desulfuromusa kysingii</name>
    <dbReference type="NCBI Taxonomy" id="37625"/>
    <lineage>
        <taxon>Bacteria</taxon>
        <taxon>Pseudomonadati</taxon>
        <taxon>Thermodesulfobacteriota</taxon>
        <taxon>Desulfuromonadia</taxon>
        <taxon>Desulfuromonadales</taxon>
        <taxon>Geopsychrobacteraceae</taxon>
        <taxon>Desulfuromusa</taxon>
    </lineage>
</organism>
<dbReference type="STRING" id="37625.SAMN05660420_01079"/>
<keyword evidence="5" id="KW-0175">Coiled coil</keyword>
<evidence type="ECO:0000256" key="2">
    <source>
        <dbReference type="ARBA" id="ARBA00023136"/>
    </source>
</evidence>
<dbReference type="Proteomes" id="UP000199409">
    <property type="component" value="Unassembled WGS sequence"/>
</dbReference>
<dbReference type="RefSeq" id="WP_092345522.1">
    <property type="nucleotide sequence ID" value="NZ_FNQN01000003.1"/>
</dbReference>
<evidence type="ECO:0000256" key="3">
    <source>
        <dbReference type="ARBA" id="ARBA00023237"/>
    </source>
</evidence>
<keyword evidence="10" id="KW-1185">Reference proteome</keyword>
<evidence type="ECO:0000256" key="5">
    <source>
        <dbReference type="SAM" id="Coils"/>
    </source>
</evidence>
<dbReference type="AlphaFoldDB" id="A0A1H3Y5P4"/>
<feature type="coiled-coil region" evidence="5">
    <location>
        <begin position="85"/>
        <end position="112"/>
    </location>
</feature>
<feature type="signal peptide" evidence="7">
    <location>
        <begin position="1"/>
        <end position="21"/>
    </location>
</feature>
<evidence type="ECO:0000259" key="8">
    <source>
        <dbReference type="PROSITE" id="PS51123"/>
    </source>
</evidence>
<keyword evidence="6" id="KW-1133">Transmembrane helix</keyword>
<accession>A0A1H3Y5P4</accession>
<sequence length="226" mass="24223">MKQRFLAVLVVFLFIAGCATNTTHQNTKKGAGVGVLVGAVSGALIGYHNDHSGGALRGALIGGAAGGALGAGAGAYMDKQQTEFEQELANEQAQHQIEIERQQNEILKLTMNSEVSFDFNSANIKSTFYSPLTKIADIMSRYPQTQIVVVGHTDNVGSDQYNFELSLRRANAVANYLIMRGVSAARMGTEGHGEMEPIASNNTVSGQAQNRRVEIFVVPNDNAGQY</sequence>
<dbReference type="Pfam" id="PF13441">
    <property type="entry name" value="Gly-zipper_YMGG"/>
    <property type="match status" value="1"/>
</dbReference>
<feature type="transmembrane region" description="Helical" evidence="6">
    <location>
        <begin position="30"/>
        <end position="47"/>
    </location>
</feature>
<gene>
    <name evidence="9" type="ORF">SAMN05660420_01079</name>
</gene>
<evidence type="ECO:0000256" key="4">
    <source>
        <dbReference type="PROSITE-ProRule" id="PRU00473"/>
    </source>
</evidence>
<dbReference type="EMBL" id="FNQN01000003">
    <property type="protein sequence ID" value="SEA06162.1"/>
    <property type="molecule type" value="Genomic_DNA"/>
</dbReference>
<dbReference type="Gene3D" id="3.30.1330.60">
    <property type="entry name" value="OmpA-like domain"/>
    <property type="match status" value="1"/>
</dbReference>
<dbReference type="GO" id="GO:0009279">
    <property type="term" value="C:cell outer membrane"/>
    <property type="evidence" value="ECO:0007669"/>
    <property type="project" value="UniProtKB-SubCell"/>
</dbReference>
<evidence type="ECO:0000256" key="6">
    <source>
        <dbReference type="SAM" id="Phobius"/>
    </source>
</evidence>
<evidence type="ECO:0000313" key="10">
    <source>
        <dbReference type="Proteomes" id="UP000199409"/>
    </source>
</evidence>
<dbReference type="Pfam" id="PF00691">
    <property type="entry name" value="OmpA"/>
    <property type="match status" value="1"/>
</dbReference>
<feature type="chain" id="PRO_5011679323" evidence="7">
    <location>
        <begin position="22"/>
        <end position="226"/>
    </location>
</feature>
<dbReference type="CDD" id="cd07185">
    <property type="entry name" value="OmpA_C-like"/>
    <property type="match status" value="1"/>
</dbReference>
<comment type="subcellular location">
    <subcellularLocation>
        <location evidence="1">Cell outer membrane</location>
    </subcellularLocation>
</comment>
<keyword evidence="6" id="KW-0812">Transmembrane</keyword>
<feature type="transmembrane region" description="Helical" evidence="6">
    <location>
        <begin position="59"/>
        <end position="77"/>
    </location>
</feature>
<evidence type="ECO:0000256" key="1">
    <source>
        <dbReference type="ARBA" id="ARBA00004442"/>
    </source>
</evidence>
<reference evidence="9 10" key="1">
    <citation type="submission" date="2016-10" db="EMBL/GenBank/DDBJ databases">
        <authorList>
            <person name="de Groot N.N."/>
        </authorList>
    </citation>
    <scope>NUCLEOTIDE SEQUENCE [LARGE SCALE GENOMIC DNA]</scope>
    <source>
        <strain evidence="9 10">DSM 7343</strain>
    </source>
</reference>
<dbReference type="InterPro" id="IPR027367">
    <property type="entry name" value="Gly-zipper_YMGG"/>
</dbReference>
<dbReference type="PROSITE" id="PS51257">
    <property type="entry name" value="PROKAR_LIPOPROTEIN"/>
    <property type="match status" value="1"/>
</dbReference>
<dbReference type="InterPro" id="IPR006664">
    <property type="entry name" value="OMP_bac"/>
</dbReference>
<dbReference type="InterPro" id="IPR006665">
    <property type="entry name" value="OmpA-like"/>
</dbReference>
<dbReference type="SUPFAM" id="SSF103088">
    <property type="entry name" value="OmpA-like"/>
    <property type="match status" value="1"/>
</dbReference>
<dbReference type="InterPro" id="IPR050330">
    <property type="entry name" value="Bact_OuterMem_StrucFunc"/>
</dbReference>
<dbReference type="InterPro" id="IPR036737">
    <property type="entry name" value="OmpA-like_sf"/>
</dbReference>
<evidence type="ECO:0000256" key="7">
    <source>
        <dbReference type="SAM" id="SignalP"/>
    </source>
</evidence>
<dbReference type="PRINTS" id="PR01021">
    <property type="entry name" value="OMPADOMAIN"/>
</dbReference>
<keyword evidence="7" id="KW-0732">Signal</keyword>